<dbReference type="SUPFAM" id="SSF48239">
    <property type="entry name" value="Terpenoid cyclases/Protein prenyltransferases"/>
    <property type="match status" value="1"/>
</dbReference>
<sequence>MRAMGNKPKAGAWWRAALGIALALQLALGAWPHGARAAEDGKAASTAGSADVGAAVDALQAIVAKGEPISDWAAFALSRAGQPQTSRYLPVAAKSVDQGELRLVTDYARVALALNASGGDAHSVGKDKTDLLKLIANYDKLTNQGPNGPAFALIALDAGGYIPGAQDKWSRDAILKWLVDNRNADGGWSIAKGTSDVDVTAIVLAALAKDQDRKDIRPVVDAALAWLSGVQKDNGGFGTPAESSESAAQVLIALTSLGIDPTADAHFAKSGHTALTRLLAYRLADGQFAHTPDGKADGMATLNALLGLTAVERWQHGLPSLYAGEAVGLTVDVTVNGLAGQVAAGSASGGTALEALVRVLDAGHVAYTVQRHPQFGPMLQSVAGVDNGKFGGYDGWQFAVWRDGAWLPIEVGLGAFVPKAGDKLVVYYGGGETAAIHGVKLDPATPRDGQPFTVSVEQETTDWTTGKKVVGPAAGAAVKAGKLSVVADAYGKAVFAGLAAGDYTLSVDGYQADAAPAYIAWSQPLQVGAYASQAQVRVEGDQGVLAAGAAKGGTALEAVEQLLKAKSVKYEVQNSAYGKYLSAVSGLASGKFGGYDGWMYAVKRDGAWIVPAVGIDAFLLEAGDEVVVYYGGDGTKLIDRVTLTPANPRPDQASVLSVTYREWDWNTNAFGEPQALANVTVSVGGQTVKTGIDGKAAIKGLKEGLQKLVVTGYNSGAAPSAVRYAADLPVVSAYKDESGIAAWASDAVHLARAVPLLKGTGNGTASFAPKQAVTRAEFVSALARSLGLPAAPAAGGVKFADVPSGAWYAKDVQAAASAGLAGGVAPGKFAPDEALTREQAAQLLARALKLQAPAKGAAALLDQAQVTKGALPSVQAVMARGWMTAYAGKFSPKAALSREQAAVVAVRLYEEPGVGAGAK</sequence>
<dbReference type="RefSeq" id="WP_185141749.1">
    <property type="nucleotide sequence ID" value="NZ_JACJVP010000007.1"/>
</dbReference>
<feature type="domain" description="SLH" evidence="1">
    <location>
        <begin position="731"/>
        <end position="794"/>
    </location>
</feature>
<dbReference type="InterPro" id="IPR008930">
    <property type="entry name" value="Terpenoid_cyclase/PrenylTrfase"/>
</dbReference>
<dbReference type="PANTHER" id="PTHR43308">
    <property type="entry name" value="OUTER MEMBRANE PROTEIN ALPHA-RELATED"/>
    <property type="match status" value="1"/>
</dbReference>
<dbReference type="PROSITE" id="PS51272">
    <property type="entry name" value="SLH"/>
    <property type="match status" value="2"/>
</dbReference>
<dbReference type="PANTHER" id="PTHR43308:SF5">
    <property type="entry name" value="S-LAYER PROTEIN _ PEPTIDOGLYCAN ENDO-BETA-N-ACETYLGLUCOSAMINIDASE"/>
    <property type="match status" value="1"/>
</dbReference>
<dbReference type="Pfam" id="PF00395">
    <property type="entry name" value="SLH"/>
    <property type="match status" value="3"/>
</dbReference>
<feature type="domain" description="SLH" evidence="1">
    <location>
        <begin position="795"/>
        <end position="858"/>
    </location>
</feature>
<dbReference type="InterPro" id="IPR051465">
    <property type="entry name" value="Cell_Envelope_Struct_Comp"/>
</dbReference>
<dbReference type="AlphaFoldDB" id="A0A7X0VF74"/>
<dbReference type="EMBL" id="JACJVP010000007">
    <property type="protein sequence ID" value="MBB6670314.1"/>
    <property type="molecule type" value="Genomic_DNA"/>
</dbReference>
<reference evidence="2 3" key="1">
    <citation type="submission" date="2020-08" db="EMBL/GenBank/DDBJ databases">
        <title>Cohnella phylogeny.</title>
        <authorList>
            <person name="Dunlap C."/>
        </authorList>
    </citation>
    <scope>NUCLEOTIDE SEQUENCE [LARGE SCALE GENOMIC DNA]</scope>
    <source>
        <strain evidence="2 3">DSM 28246</strain>
    </source>
</reference>
<dbReference type="CDD" id="cd00688">
    <property type="entry name" value="ISOPREN_C2_like"/>
    <property type="match status" value="1"/>
</dbReference>
<dbReference type="Proteomes" id="UP000547209">
    <property type="component" value="Unassembled WGS sequence"/>
</dbReference>
<evidence type="ECO:0000313" key="3">
    <source>
        <dbReference type="Proteomes" id="UP000547209"/>
    </source>
</evidence>
<name>A0A7X0VF74_9BACL</name>
<dbReference type="InterPro" id="IPR001119">
    <property type="entry name" value="SLH_dom"/>
</dbReference>
<evidence type="ECO:0000259" key="1">
    <source>
        <dbReference type="PROSITE" id="PS51272"/>
    </source>
</evidence>
<keyword evidence="3" id="KW-1185">Reference proteome</keyword>
<dbReference type="Gene3D" id="2.170.130.30">
    <property type="match status" value="2"/>
</dbReference>
<accession>A0A7X0VF74</accession>
<evidence type="ECO:0000313" key="2">
    <source>
        <dbReference type="EMBL" id="MBB6670314.1"/>
    </source>
</evidence>
<dbReference type="Gene3D" id="1.50.10.20">
    <property type="match status" value="1"/>
</dbReference>
<comment type="caution">
    <text evidence="2">The sequence shown here is derived from an EMBL/GenBank/DDBJ whole genome shotgun (WGS) entry which is preliminary data.</text>
</comment>
<organism evidence="2 3">
    <name type="scientific">Cohnella nanjingensis</name>
    <dbReference type="NCBI Taxonomy" id="1387779"/>
    <lineage>
        <taxon>Bacteria</taxon>
        <taxon>Bacillati</taxon>
        <taxon>Bacillota</taxon>
        <taxon>Bacilli</taxon>
        <taxon>Bacillales</taxon>
        <taxon>Paenibacillaceae</taxon>
        <taxon>Cohnella</taxon>
    </lineage>
</organism>
<gene>
    <name evidence="2" type="ORF">H7C19_06395</name>
</gene>
<proteinExistence type="predicted"/>
<protein>
    <submittedName>
        <fullName evidence="2">S-layer homology domain-containing protein</fullName>
    </submittedName>
</protein>